<evidence type="ECO:0000256" key="1">
    <source>
        <dbReference type="SAM" id="MobiDB-lite"/>
    </source>
</evidence>
<feature type="signal peptide" evidence="3">
    <location>
        <begin position="1"/>
        <end position="26"/>
    </location>
</feature>
<keyword evidence="3" id="KW-0732">Signal</keyword>
<keyword evidence="2" id="KW-0472">Membrane</keyword>
<feature type="chain" id="PRO_5021358739" evidence="3">
    <location>
        <begin position="27"/>
        <end position="405"/>
    </location>
</feature>
<dbReference type="AlphaFoldDB" id="A0A4Y9YP34"/>
<feature type="region of interest" description="Disordered" evidence="1">
    <location>
        <begin position="312"/>
        <end position="405"/>
    </location>
</feature>
<keyword evidence="2" id="KW-0812">Transmembrane</keyword>
<dbReference type="EMBL" id="SEKV01000107">
    <property type="protein sequence ID" value="TFY64165.1"/>
    <property type="molecule type" value="Genomic_DNA"/>
</dbReference>
<dbReference type="Proteomes" id="UP000298390">
    <property type="component" value="Unassembled WGS sequence"/>
</dbReference>
<sequence length="405" mass="41970">MVRSVVYSRYLVALFAALLLVPFVAAHDARALERRDISNIFSFPDNTDTDKSTSTSAASKTTGSTSATSATSAEQSKSTQSTQASAGGKSSNSASATSNSQSTSASNSQSSGSNTNSQTATSQSTPPPSSSNARSTSYSTNSDGEVTTVVVTAPASALASASSAATDSGGGSSSGISTGGIVGLSVAGGVALLAVVAFAVFKFSRKRYLDEYDDAEAIKWPELGNHGDSSHALPTHRTGGAGFDTSSEVNLTRPDSRAGSIAPSAAASTVDLYGAQQDPYAVPPLPHLNPNAGGGALQPYRDDPAATSYYDPYSGPVPQTLEGRGYPYDTDPRPRTQPNAHAGFRLRAGDGNGRKEITRTRRSTRSTYALTSWHALAESRSGHGEHALTEPRAERSVQRRSVRMT</sequence>
<feature type="region of interest" description="Disordered" evidence="1">
    <location>
        <begin position="41"/>
        <end position="143"/>
    </location>
</feature>
<feature type="transmembrane region" description="Helical" evidence="2">
    <location>
        <begin position="181"/>
        <end position="201"/>
    </location>
</feature>
<evidence type="ECO:0000256" key="2">
    <source>
        <dbReference type="SAM" id="Phobius"/>
    </source>
</evidence>
<keyword evidence="2" id="KW-1133">Transmembrane helix</keyword>
<feature type="compositionally biased region" description="Basic and acidic residues" evidence="1">
    <location>
        <begin position="380"/>
        <end position="397"/>
    </location>
</feature>
<organism evidence="4 5">
    <name type="scientific">Rhodofomes roseus</name>
    <dbReference type="NCBI Taxonomy" id="34475"/>
    <lineage>
        <taxon>Eukaryota</taxon>
        <taxon>Fungi</taxon>
        <taxon>Dikarya</taxon>
        <taxon>Basidiomycota</taxon>
        <taxon>Agaricomycotina</taxon>
        <taxon>Agaricomycetes</taxon>
        <taxon>Polyporales</taxon>
        <taxon>Rhodofomes</taxon>
    </lineage>
</organism>
<gene>
    <name evidence="4" type="ORF">EVJ58_g2813</name>
</gene>
<dbReference type="STRING" id="34475.A0A4Y9YP34"/>
<protein>
    <submittedName>
        <fullName evidence="4">Uncharacterized protein</fullName>
    </submittedName>
</protein>
<name>A0A4Y9YP34_9APHY</name>
<reference evidence="4 5" key="1">
    <citation type="submission" date="2019-01" db="EMBL/GenBank/DDBJ databases">
        <title>Genome sequencing of the rare red list fungi Fomitopsis rosea.</title>
        <authorList>
            <person name="Buettner E."/>
            <person name="Kellner H."/>
        </authorList>
    </citation>
    <scope>NUCLEOTIDE SEQUENCE [LARGE SCALE GENOMIC DNA]</scope>
    <source>
        <strain evidence="4 5">DSM 105464</strain>
    </source>
</reference>
<evidence type="ECO:0000313" key="5">
    <source>
        <dbReference type="Proteomes" id="UP000298390"/>
    </source>
</evidence>
<feature type="compositionally biased region" description="Low complexity" evidence="1">
    <location>
        <begin position="52"/>
        <end position="143"/>
    </location>
</feature>
<accession>A0A4Y9YP34</accession>
<proteinExistence type="predicted"/>
<comment type="caution">
    <text evidence="4">The sequence shown here is derived from an EMBL/GenBank/DDBJ whole genome shotgun (WGS) entry which is preliminary data.</text>
</comment>
<evidence type="ECO:0000313" key="4">
    <source>
        <dbReference type="EMBL" id="TFY64165.1"/>
    </source>
</evidence>
<evidence type="ECO:0000256" key="3">
    <source>
        <dbReference type="SAM" id="SignalP"/>
    </source>
</evidence>